<accession>A0A9N7N0X1</accession>
<evidence type="ECO:0000313" key="3">
    <source>
        <dbReference type="Proteomes" id="UP001153555"/>
    </source>
</evidence>
<keyword evidence="2" id="KW-0695">RNA-directed DNA polymerase</keyword>
<dbReference type="PANTHER" id="PTHR33116">
    <property type="entry name" value="REVERSE TRANSCRIPTASE ZINC-BINDING DOMAIN-CONTAINING PROTEIN-RELATED-RELATED"/>
    <property type="match status" value="1"/>
</dbReference>
<dbReference type="EMBL" id="CACSLK010020742">
    <property type="protein sequence ID" value="CAA0820468.1"/>
    <property type="molecule type" value="Genomic_DNA"/>
</dbReference>
<comment type="caution">
    <text evidence="2">The sequence shown here is derived from an EMBL/GenBank/DDBJ whole genome shotgun (WGS) entry which is preliminary data.</text>
</comment>
<dbReference type="OrthoDB" id="1751077at2759"/>
<keyword evidence="1" id="KW-0812">Transmembrane</keyword>
<dbReference type="Proteomes" id="UP001153555">
    <property type="component" value="Unassembled WGS sequence"/>
</dbReference>
<dbReference type="GO" id="GO:0003964">
    <property type="term" value="F:RNA-directed DNA polymerase activity"/>
    <property type="evidence" value="ECO:0007669"/>
    <property type="project" value="UniProtKB-KW"/>
</dbReference>
<keyword evidence="3" id="KW-1185">Reference proteome</keyword>
<reference evidence="2" key="1">
    <citation type="submission" date="2019-12" db="EMBL/GenBank/DDBJ databases">
        <authorList>
            <person name="Scholes J."/>
        </authorList>
    </citation>
    <scope>NUCLEOTIDE SEQUENCE</scope>
</reference>
<protein>
    <submittedName>
        <fullName evidence="2">RNA-directed DNA polymerase (Reverse transcriptase)-related family protein</fullName>
    </submittedName>
</protein>
<gene>
    <name evidence="2" type="ORF">SHERM_18470</name>
</gene>
<evidence type="ECO:0000313" key="2">
    <source>
        <dbReference type="EMBL" id="CAA0820468.1"/>
    </source>
</evidence>
<organism evidence="2 3">
    <name type="scientific">Striga hermonthica</name>
    <name type="common">Purple witchweed</name>
    <name type="synonym">Buchnera hermonthica</name>
    <dbReference type="NCBI Taxonomy" id="68872"/>
    <lineage>
        <taxon>Eukaryota</taxon>
        <taxon>Viridiplantae</taxon>
        <taxon>Streptophyta</taxon>
        <taxon>Embryophyta</taxon>
        <taxon>Tracheophyta</taxon>
        <taxon>Spermatophyta</taxon>
        <taxon>Magnoliopsida</taxon>
        <taxon>eudicotyledons</taxon>
        <taxon>Gunneridae</taxon>
        <taxon>Pentapetalae</taxon>
        <taxon>asterids</taxon>
        <taxon>lamiids</taxon>
        <taxon>Lamiales</taxon>
        <taxon>Orobanchaceae</taxon>
        <taxon>Buchnereae</taxon>
        <taxon>Striga</taxon>
    </lineage>
</organism>
<evidence type="ECO:0000256" key="1">
    <source>
        <dbReference type="SAM" id="Phobius"/>
    </source>
</evidence>
<sequence>MCCLNSHWCCVILMTIVYLDSFKLLSFGIKNNLGKYLGIPILHGRVTRNAYSHIVDKVESRLAKWRMNTFSMVGRLTLTQTVLSTLPYYSMQAACYHVPLSMVLSERVVPLYGAVQRRVVPYYFVVAGFVPFGFVVGCWL</sequence>
<keyword evidence="2" id="KW-0548">Nucleotidyltransferase</keyword>
<feature type="transmembrane region" description="Helical" evidence="1">
    <location>
        <begin position="120"/>
        <end position="139"/>
    </location>
</feature>
<dbReference type="AlphaFoldDB" id="A0A9N7N0X1"/>
<keyword evidence="1" id="KW-1133">Transmembrane helix</keyword>
<keyword evidence="1" id="KW-0472">Membrane</keyword>
<name>A0A9N7N0X1_STRHE</name>
<keyword evidence="2" id="KW-0808">Transferase</keyword>
<proteinExistence type="predicted"/>
<dbReference type="PANTHER" id="PTHR33116:SF70">
    <property type="entry name" value="NON-LTR RETROELEMENT REVERSE TRANSCRIPTASE-LIKE PROTEIN"/>
    <property type="match status" value="1"/>
</dbReference>